<evidence type="ECO:0000256" key="1">
    <source>
        <dbReference type="ARBA" id="ARBA00022679"/>
    </source>
</evidence>
<evidence type="ECO:0000313" key="4">
    <source>
        <dbReference type="EMBL" id="SCY94548.1"/>
    </source>
</evidence>
<dbReference type="GO" id="GO:0016747">
    <property type="term" value="F:acyltransferase activity, transferring groups other than amino-acyl groups"/>
    <property type="evidence" value="ECO:0007669"/>
    <property type="project" value="InterPro"/>
</dbReference>
<evidence type="ECO:0000259" key="3">
    <source>
        <dbReference type="PROSITE" id="PS51186"/>
    </source>
</evidence>
<dbReference type="PANTHER" id="PTHR43072:SF23">
    <property type="entry name" value="UPF0039 PROTEIN C11D3.02C"/>
    <property type="match status" value="1"/>
</dbReference>
<keyword evidence="2" id="KW-0012">Acyltransferase</keyword>
<dbReference type="CDD" id="cd04301">
    <property type="entry name" value="NAT_SF"/>
    <property type="match status" value="1"/>
</dbReference>
<evidence type="ECO:0000256" key="2">
    <source>
        <dbReference type="ARBA" id="ARBA00023315"/>
    </source>
</evidence>
<accession>A0A1G5K3F2</accession>
<keyword evidence="5" id="KW-1185">Reference proteome</keyword>
<dbReference type="EMBL" id="FMUS01000023">
    <property type="protein sequence ID" value="SCY94548.1"/>
    <property type="molecule type" value="Genomic_DNA"/>
</dbReference>
<dbReference type="OrthoDB" id="9798006at2"/>
<evidence type="ECO:0000313" key="5">
    <source>
        <dbReference type="Proteomes" id="UP000198636"/>
    </source>
</evidence>
<keyword evidence="1 4" id="KW-0808">Transferase</keyword>
<dbReference type="Proteomes" id="UP000198636">
    <property type="component" value="Unassembled WGS sequence"/>
</dbReference>
<dbReference type="PROSITE" id="PS51186">
    <property type="entry name" value="GNAT"/>
    <property type="match status" value="1"/>
</dbReference>
<dbReference type="PANTHER" id="PTHR43072">
    <property type="entry name" value="N-ACETYLTRANSFERASE"/>
    <property type="match status" value="1"/>
</dbReference>
<dbReference type="InterPro" id="IPR000182">
    <property type="entry name" value="GNAT_dom"/>
</dbReference>
<dbReference type="SUPFAM" id="SSF55729">
    <property type="entry name" value="Acyl-CoA N-acyltransferases (Nat)"/>
    <property type="match status" value="1"/>
</dbReference>
<reference evidence="4 5" key="1">
    <citation type="submission" date="2016-10" db="EMBL/GenBank/DDBJ databases">
        <authorList>
            <person name="de Groot N.N."/>
        </authorList>
    </citation>
    <scope>NUCLEOTIDE SEQUENCE [LARGE SCALE GENOMIC DNA]</scope>
    <source>
        <strain evidence="4 5">DSM 18978</strain>
    </source>
</reference>
<proteinExistence type="predicted"/>
<dbReference type="Pfam" id="PF13420">
    <property type="entry name" value="Acetyltransf_4"/>
    <property type="match status" value="1"/>
</dbReference>
<name>A0A1G5K3F2_9FIRM</name>
<dbReference type="RefSeq" id="WP_091545515.1">
    <property type="nucleotide sequence ID" value="NZ_FMUS01000023.1"/>
</dbReference>
<dbReference type="STRING" id="1120976.SAMN03080606_03183"/>
<protein>
    <submittedName>
        <fullName evidence="4">Phosphinothricin acetyltransferase</fullName>
    </submittedName>
</protein>
<dbReference type="AlphaFoldDB" id="A0A1G5K3F2"/>
<dbReference type="InterPro" id="IPR016181">
    <property type="entry name" value="Acyl_CoA_acyltransferase"/>
</dbReference>
<dbReference type="NCBIfam" id="NF040503">
    <property type="entry name" value="resist_ArsN1a"/>
    <property type="match status" value="1"/>
</dbReference>
<gene>
    <name evidence="4" type="ORF">SAMN03080606_03183</name>
</gene>
<organism evidence="4 5">
    <name type="scientific">Alkaliphilus peptidifermentans DSM 18978</name>
    <dbReference type="NCBI Taxonomy" id="1120976"/>
    <lineage>
        <taxon>Bacteria</taxon>
        <taxon>Bacillati</taxon>
        <taxon>Bacillota</taxon>
        <taxon>Clostridia</taxon>
        <taxon>Peptostreptococcales</taxon>
        <taxon>Natronincolaceae</taxon>
        <taxon>Alkaliphilus</taxon>
    </lineage>
</organism>
<sequence length="165" mass="18904">MCTYSVRAATQNDIEEITKIYNQGIEDGLATLETRLRTVEEMDNWFIQRNDRYRVLVIVKNDRVEGWASLNIFSSRSAYDGVADISIYIDREMRGKGLGKELLKHLCIAATTNDFHKLVLSTFNNNEAGKNLYKAMGFREVGTYQRQGKINGAWVNVTIMEKLLI</sequence>
<feature type="domain" description="N-acetyltransferase" evidence="3">
    <location>
        <begin position="4"/>
        <end position="165"/>
    </location>
</feature>
<dbReference type="Gene3D" id="3.40.630.30">
    <property type="match status" value="1"/>
</dbReference>